<feature type="signal peptide" evidence="6">
    <location>
        <begin position="1"/>
        <end position="24"/>
    </location>
</feature>
<dbReference type="Gene3D" id="3.40.190.10">
    <property type="entry name" value="Periplasmic binding protein-like II"/>
    <property type="match status" value="2"/>
</dbReference>
<evidence type="ECO:0000256" key="6">
    <source>
        <dbReference type="SAM" id="SignalP"/>
    </source>
</evidence>
<sequence length="373" mass="37916">MKRIRYGRIAALVAASAIALTACGSDPVESGGDNGGNGGNGGGSEESLSGDLAGAGASSQEAAMQAWIAGFGSENPDATVTYDPIGSGGGRTQFGEGAVAFAGSDSVMDDEERAAAQERCGGTDAIHLPLYISPIAVIYNLEGVEGLQLSPATLAGIFNRQITNWDDPAIKADNPDATLPNKRIIPVNRSDESGTTENFTEYLAATAGEAWPHEPSGDWPLQGGQSGAQTAGLVQTVKGGDGTIGYADASQASDLGVAKIKVGESYVEYSAEAAAKVVDESPRAEGVPEGDLAIDLQRDTTAEGTYPIVLVSYLIVCKSYEDAAEGDLVKGFVSYVASEEGQAAAEQAAGSAPISATLRGDVEAAVESITVGS</sequence>
<comment type="caution">
    <text evidence="8">The sequence shown here is derived from an EMBL/GenBank/DDBJ whole genome shotgun (WGS) entry which is preliminary data.</text>
</comment>
<evidence type="ECO:0000256" key="3">
    <source>
        <dbReference type="ARBA" id="ARBA00022592"/>
    </source>
</evidence>
<feature type="region of interest" description="Disordered" evidence="5">
    <location>
        <begin position="29"/>
        <end position="55"/>
    </location>
</feature>
<evidence type="ECO:0000256" key="4">
    <source>
        <dbReference type="PIRNR" id="PIRNR002756"/>
    </source>
</evidence>
<reference evidence="8 9" key="1">
    <citation type="submission" date="2021-02" db="EMBL/GenBank/DDBJ databases">
        <title>Actinophytocola xerophila sp. nov., isolated from soil of cotton cropping field.</title>
        <authorList>
            <person name="Huang R."/>
            <person name="Chen X."/>
            <person name="Ge X."/>
            <person name="Liu W."/>
        </authorList>
    </citation>
    <scope>NUCLEOTIDE SEQUENCE [LARGE SCALE GENOMIC DNA]</scope>
    <source>
        <strain evidence="8 9">S1-96</strain>
    </source>
</reference>
<dbReference type="RefSeq" id="WP_260193669.1">
    <property type="nucleotide sequence ID" value="NZ_JAFFZE010000016.1"/>
</dbReference>
<gene>
    <name evidence="8" type="primary">pstS</name>
    <name evidence="8" type="ORF">JT362_22690</name>
</gene>
<evidence type="ECO:0000256" key="1">
    <source>
        <dbReference type="ARBA" id="ARBA00008725"/>
    </source>
</evidence>
<protein>
    <recommendedName>
        <fullName evidence="4">Phosphate-binding protein</fullName>
    </recommendedName>
</protein>
<evidence type="ECO:0000313" key="8">
    <source>
        <dbReference type="EMBL" id="MCT2585929.1"/>
    </source>
</evidence>
<keyword evidence="6" id="KW-0732">Signal</keyword>
<evidence type="ECO:0000256" key="5">
    <source>
        <dbReference type="SAM" id="MobiDB-lite"/>
    </source>
</evidence>
<dbReference type="SUPFAM" id="SSF53850">
    <property type="entry name" value="Periplasmic binding protein-like II"/>
    <property type="match status" value="1"/>
</dbReference>
<dbReference type="InterPro" id="IPR005673">
    <property type="entry name" value="ABC_phos-bd_PstS"/>
</dbReference>
<keyword evidence="3 4" id="KW-0592">Phosphate transport</keyword>
<accession>A0ABT2JDI3</accession>
<organism evidence="8 9">
    <name type="scientific">Actinophytocola gossypii</name>
    <dbReference type="NCBI Taxonomy" id="2812003"/>
    <lineage>
        <taxon>Bacteria</taxon>
        <taxon>Bacillati</taxon>
        <taxon>Actinomycetota</taxon>
        <taxon>Actinomycetes</taxon>
        <taxon>Pseudonocardiales</taxon>
        <taxon>Pseudonocardiaceae</taxon>
    </lineage>
</organism>
<dbReference type="Pfam" id="PF12849">
    <property type="entry name" value="PBP_like_2"/>
    <property type="match status" value="1"/>
</dbReference>
<dbReference type="EMBL" id="JAFFZE010000016">
    <property type="protein sequence ID" value="MCT2585929.1"/>
    <property type="molecule type" value="Genomic_DNA"/>
</dbReference>
<dbReference type="PANTHER" id="PTHR42996:SF1">
    <property type="entry name" value="PHOSPHATE-BINDING PROTEIN PSTS"/>
    <property type="match status" value="1"/>
</dbReference>
<evidence type="ECO:0000313" key="9">
    <source>
        <dbReference type="Proteomes" id="UP001156441"/>
    </source>
</evidence>
<dbReference type="Proteomes" id="UP001156441">
    <property type="component" value="Unassembled WGS sequence"/>
</dbReference>
<proteinExistence type="inferred from homology"/>
<dbReference type="PANTHER" id="PTHR42996">
    <property type="entry name" value="PHOSPHATE-BINDING PROTEIN PSTS"/>
    <property type="match status" value="1"/>
</dbReference>
<comment type="similarity">
    <text evidence="1 4">Belongs to the PstS family.</text>
</comment>
<keyword evidence="9" id="KW-1185">Reference proteome</keyword>
<evidence type="ECO:0000259" key="7">
    <source>
        <dbReference type="Pfam" id="PF12849"/>
    </source>
</evidence>
<feature type="compositionally biased region" description="Gly residues" evidence="5">
    <location>
        <begin position="32"/>
        <end position="44"/>
    </location>
</feature>
<name>A0ABT2JDI3_9PSEU</name>
<feature type="chain" id="PRO_5047097241" description="Phosphate-binding protein" evidence="6">
    <location>
        <begin position="25"/>
        <end position="373"/>
    </location>
</feature>
<dbReference type="CDD" id="cd13565">
    <property type="entry name" value="PBP2_PstS"/>
    <property type="match status" value="1"/>
</dbReference>
<feature type="domain" description="PBP" evidence="7">
    <location>
        <begin position="46"/>
        <end position="340"/>
    </location>
</feature>
<evidence type="ECO:0000256" key="2">
    <source>
        <dbReference type="ARBA" id="ARBA00022448"/>
    </source>
</evidence>
<dbReference type="InterPro" id="IPR024370">
    <property type="entry name" value="PBP_domain"/>
</dbReference>
<keyword evidence="2 4" id="KW-0813">Transport</keyword>
<dbReference type="PIRSF" id="PIRSF002756">
    <property type="entry name" value="PstS"/>
    <property type="match status" value="1"/>
</dbReference>
<dbReference type="PROSITE" id="PS51257">
    <property type="entry name" value="PROKAR_LIPOPROTEIN"/>
    <property type="match status" value="1"/>
</dbReference>
<dbReference type="NCBIfam" id="TIGR00975">
    <property type="entry name" value="3a0107s03"/>
    <property type="match status" value="1"/>
</dbReference>
<dbReference type="InterPro" id="IPR050962">
    <property type="entry name" value="Phosphate-bind_PstS"/>
</dbReference>